<dbReference type="GO" id="GO:0015074">
    <property type="term" value="P:DNA integration"/>
    <property type="evidence" value="ECO:0007669"/>
    <property type="project" value="InterPro"/>
</dbReference>
<dbReference type="EMBL" id="AVOT02000245">
    <property type="protein sequence ID" value="MBW0461948.1"/>
    <property type="molecule type" value="Genomic_DNA"/>
</dbReference>
<dbReference type="SUPFAM" id="SSF53098">
    <property type="entry name" value="Ribonuclease H-like"/>
    <property type="match status" value="1"/>
</dbReference>
<dbReference type="Proteomes" id="UP000765509">
    <property type="component" value="Unassembled WGS sequence"/>
</dbReference>
<dbReference type="InterPro" id="IPR012337">
    <property type="entry name" value="RNaseH-like_sf"/>
</dbReference>
<dbReference type="InterPro" id="IPR050951">
    <property type="entry name" value="Retrovirus_Pol_polyprotein"/>
</dbReference>
<gene>
    <name evidence="3" type="ORF">O181_001663</name>
</gene>
<feature type="domain" description="Integrase catalytic" evidence="2">
    <location>
        <begin position="1"/>
        <end position="119"/>
    </location>
</feature>
<dbReference type="PANTHER" id="PTHR37984">
    <property type="entry name" value="PROTEIN CBG26694"/>
    <property type="match status" value="1"/>
</dbReference>
<evidence type="ECO:0000256" key="1">
    <source>
        <dbReference type="ARBA" id="ARBA00022884"/>
    </source>
</evidence>
<dbReference type="GO" id="GO:0005634">
    <property type="term" value="C:nucleus"/>
    <property type="evidence" value="ECO:0007669"/>
    <property type="project" value="UniProtKB-ARBA"/>
</dbReference>
<dbReference type="InterPro" id="IPR001584">
    <property type="entry name" value="Integrase_cat-core"/>
</dbReference>
<comment type="caution">
    <text evidence="3">The sequence shown here is derived from an EMBL/GenBank/DDBJ whole genome shotgun (WGS) entry which is preliminary data.</text>
</comment>
<dbReference type="PANTHER" id="PTHR37984:SF5">
    <property type="entry name" value="PROTEIN NYNRIN-LIKE"/>
    <property type="match status" value="1"/>
</dbReference>
<dbReference type="Gene3D" id="3.30.420.10">
    <property type="entry name" value="Ribonuclease H-like superfamily/Ribonuclease H"/>
    <property type="match status" value="1"/>
</dbReference>
<protein>
    <recommendedName>
        <fullName evidence="2">Integrase catalytic domain-containing protein</fullName>
    </recommendedName>
</protein>
<dbReference type="Pfam" id="PF00665">
    <property type="entry name" value="rve"/>
    <property type="match status" value="1"/>
</dbReference>
<name>A0A9Q3GBX6_9BASI</name>
<proteinExistence type="predicted"/>
<keyword evidence="4" id="KW-1185">Reference proteome</keyword>
<sequence>MDWVTGLVPRGKDSFNAFLVVLDRYSKSVKCLPCHKKDTEMDKDILFCNKIIPNCGIPRIIISDRDQKFTSEVWTNLYEMLGIKLEFSTAYHLQSDGLVERMIQTLEEIIRRSCAYGME</sequence>
<dbReference type="PROSITE" id="PS50994">
    <property type="entry name" value="INTEGRASE"/>
    <property type="match status" value="1"/>
</dbReference>
<keyword evidence="1" id="KW-0694">RNA-binding</keyword>
<accession>A0A9Q3GBX6</accession>
<organism evidence="3 4">
    <name type="scientific">Austropuccinia psidii MF-1</name>
    <dbReference type="NCBI Taxonomy" id="1389203"/>
    <lineage>
        <taxon>Eukaryota</taxon>
        <taxon>Fungi</taxon>
        <taxon>Dikarya</taxon>
        <taxon>Basidiomycota</taxon>
        <taxon>Pucciniomycotina</taxon>
        <taxon>Pucciniomycetes</taxon>
        <taxon>Pucciniales</taxon>
        <taxon>Sphaerophragmiaceae</taxon>
        <taxon>Austropuccinia</taxon>
    </lineage>
</organism>
<dbReference type="GO" id="GO:0003723">
    <property type="term" value="F:RNA binding"/>
    <property type="evidence" value="ECO:0007669"/>
    <property type="project" value="UniProtKB-KW"/>
</dbReference>
<evidence type="ECO:0000313" key="4">
    <source>
        <dbReference type="Proteomes" id="UP000765509"/>
    </source>
</evidence>
<reference evidence="3" key="1">
    <citation type="submission" date="2021-03" db="EMBL/GenBank/DDBJ databases">
        <title>Draft genome sequence of rust myrtle Austropuccinia psidii MF-1, a brazilian biotype.</title>
        <authorList>
            <person name="Quecine M.C."/>
            <person name="Pachon D.M.R."/>
            <person name="Bonatelli M.L."/>
            <person name="Correr F.H."/>
            <person name="Franceschini L.M."/>
            <person name="Leite T.F."/>
            <person name="Margarido G.R.A."/>
            <person name="Almeida C.A."/>
            <person name="Ferrarezi J.A."/>
            <person name="Labate C.A."/>
        </authorList>
    </citation>
    <scope>NUCLEOTIDE SEQUENCE</scope>
    <source>
        <strain evidence="3">MF-1</strain>
    </source>
</reference>
<dbReference type="InterPro" id="IPR036397">
    <property type="entry name" value="RNaseH_sf"/>
</dbReference>
<dbReference type="AlphaFoldDB" id="A0A9Q3GBX6"/>
<evidence type="ECO:0000259" key="2">
    <source>
        <dbReference type="PROSITE" id="PS50994"/>
    </source>
</evidence>
<evidence type="ECO:0000313" key="3">
    <source>
        <dbReference type="EMBL" id="MBW0461948.1"/>
    </source>
</evidence>